<evidence type="ECO:0000256" key="3">
    <source>
        <dbReference type="ARBA" id="ARBA00022737"/>
    </source>
</evidence>
<keyword evidence="10" id="KW-0732">Signal</keyword>
<evidence type="ECO:0000313" key="14">
    <source>
        <dbReference type="Proteomes" id="UP000300142"/>
    </source>
</evidence>
<dbReference type="Pfam" id="PF00571">
    <property type="entry name" value="CBS"/>
    <property type="match status" value="1"/>
</dbReference>
<dbReference type="PANTHER" id="PTHR22777">
    <property type="entry name" value="HEMOLYSIN-RELATED"/>
    <property type="match status" value="1"/>
</dbReference>
<evidence type="ECO:0000256" key="1">
    <source>
        <dbReference type="ARBA" id="ARBA00004141"/>
    </source>
</evidence>
<evidence type="ECO:0000256" key="9">
    <source>
        <dbReference type="SAM" id="Phobius"/>
    </source>
</evidence>
<comment type="subcellular location">
    <subcellularLocation>
        <location evidence="1">Membrane</location>
        <topology evidence="1">Multi-pass membrane protein</topology>
    </subcellularLocation>
</comment>
<evidence type="ECO:0000259" key="11">
    <source>
        <dbReference type="PROSITE" id="PS51371"/>
    </source>
</evidence>
<keyword evidence="3" id="KW-0677">Repeat</keyword>
<evidence type="ECO:0000259" key="12">
    <source>
        <dbReference type="PROSITE" id="PS51846"/>
    </source>
</evidence>
<dbReference type="CDD" id="cd04590">
    <property type="entry name" value="CBS_pair_CorC_HlyC_assoc"/>
    <property type="match status" value="1"/>
</dbReference>
<feature type="domain" description="CBS" evidence="11">
    <location>
        <begin position="263"/>
        <end position="320"/>
    </location>
</feature>
<feature type="chain" id="PRO_5019854088" description="HlyC/CorC family transporter" evidence="10">
    <location>
        <begin position="21"/>
        <end position="366"/>
    </location>
</feature>
<dbReference type="PROSITE" id="PS51846">
    <property type="entry name" value="CNNM"/>
    <property type="match status" value="1"/>
</dbReference>
<dbReference type="InterPro" id="IPR000644">
    <property type="entry name" value="CBS_dom"/>
</dbReference>
<dbReference type="Proteomes" id="UP000300142">
    <property type="component" value="Unassembled WGS sequence"/>
</dbReference>
<proteinExistence type="predicted"/>
<evidence type="ECO:0000256" key="4">
    <source>
        <dbReference type="ARBA" id="ARBA00022989"/>
    </source>
</evidence>
<dbReference type="Pfam" id="PF01595">
    <property type="entry name" value="CNNM"/>
    <property type="match status" value="1"/>
</dbReference>
<dbReference type="InterPro" id="IPR002550">
    <property type="entry name" value="CNNM"/>
</dbReference>
<dbReference type="SUPFAM" id="SSF54631">
    <property type="entry name" value="CBS-domain pair"/>
    <property type="match status" value="1"/>
</dbReference>
<feature type="signal peptide" evidence="10">
    <location>
        <begin position="1"/>
        <end position="20"/>
    </location>
</feature>
<comment type="caution">
    <text evidence="13">The sequence shown here is derived from an EMBL/GenBank/DDBJ whole genome shotgun (WGS) entry which is preliminary data.</text>
</comment>
<reference evidence="14" key="1">
    <citation type="submission" date="2019-02" db="EMBL/GenBank/DDBJ databases">
        <title>Draft genome sequence of Sphaerospermopsis reniformis NIES-1949.</title>
        <authorList>
            <person name="Yamaguchi H."/>
            <person name="Suzuki S."/>
            <person name="Kawachi M."/>
        </authorList>
    </citation>
    <scope>NUCLEOTIDE SEQUENCE [LARGE SCALE GENOMIC DNA]</scope>
    <source>
        <strain evidence="14">NIES-1949</strain>
    </source>
</reference>
<feature type="domain" description="CNNM transmembrane" evidence="12">
    <location>
        <begin position="1"/>
        <end position="179"/>
    </location>
</feature>
<evidence type="ECO:0000256" key="6">
    <source>
        <dbReference type="ARBA" id="ARBA00023136"/>
    </source>
</evidence>
<feature type="transmembrane region" description="Helical" evidence="9">
    <location>
        <begin position="119"/>
        <end position="141"/>
    </location>
</feature>
<evidence type="ECO:0000313" key="13">
    <source>
        <dbReference type="EMBL" id="GCL37578.1"/>
    </source>
</evidence>
<keyword evidence="4 8" id="KW-1133">Transmembrane helix</keyword>
<keyword evidence="2 8" id="KW-0812">Transmembrane</keyword>
<name>A0A480A240_9CYAN</name>
<dbReference type="RefSeq" id="WP_137667714.1">
    <property type="nucleotide sequence ID" value="NZ_BJCE01000085.1"/>
</dbReference>
<sequence length="366" mass="40307">MLQLVITVCVLLLGSALCSATETALLSVPTLRVRQLAEFKKPAAVALLAIRENMNRPIATIVILNNIFNIIGSIITGSIATQVLGDRWLGIFSGILTFLIIIFGEIIPKTIGERYSEQIAILTAIPVTGISLAFTPLVWILENVTAPFSQGRKRPTTNEAEIKLLANIGQQEGIIQSDEAEMIQRVFRLNDVTASDLMTPQIMLTYIRGNLTLAEAKADIIASQHTRIIVIDESIDQVMGFALKQSLLTAMVEGSGEQKIADLARKVRFVPEIIRADKLLKNFIESHEHLAVVVDEYGCVAGVITLEDVLEVITGEIVDETDKTVDLQEIARKKRAKMLQSINTLHTGEKTEEKHDNYDLKIGNTN</sequence>
<dbReference type="PANTHER" id="PTHR22777:SF4">
    <property type="entry name" value="UPF0053 PROTEIN SLL1254"/>
    <property type="match status" value="1"/>
</dbReference>
<keyword evidence="14" id="KW-1185">Reference proteome</keyword>
<evidence type="ECO:0000256" key="5">
    <source>
        <dbReference type="ARBA" id="ARBA00023122"/>
    </source>
</evidence>
<dbReference type="PROSITE" id="PS51371">
    <property type="entry name" value="CBS"/>
    <property type="match status" value="1"/>
</dbReference>
<dbReference type="AlphaFoldDB" id="A0A480A240"/>
<dbReference type="EMBL" id="BJCE01000085">
    <property type="protein sequence ID" value="GCL37578.1"/>
    <property type="molecule type" value="Genomic_DNA"/>
</dbReference>
<dbReference type="InterPro" id="IPR044751">
    <property type="entry name" value="Ion_transp-like_CBS"/>
</dbReference>
<dbReference type="GO" id="GO:0005886">
    <property type="term" value="C:plasma membrane"/>
    <property type="evidence" value="ECO:0007669"/>
    <property type="project" value="TreeGrafter"/>
</dbReference>
<gene>
    <name evidence="13" type="ORF">SR1949_26890</name>
</gene>
<evidence type="ECO:0000256" key="2">
    <source>
        <dbReference type="ARBA" id="ARBA00022692"/>
    </source>
</evidence>
<keyword evidence="6 8" id="KW-0472">Membrane</keyword>
<dbReference type="InterPro" id="IPR046342">
    <property type="entry name" value="CBS_dom_sf"/>
</dbReference>
<evidence type="ECO:0000256" key="10">
    <source>
        <dbReference type="SAM" id="SignalP"/>
    </source>
</evidence>
<evidence type="ECO:0000256" key="7">
    <source>
        <dbReference type="PROSITE-ProRule" id="PRU00703"/>
    </source>
</evidence>
<organism evidence="13 14">
    <name type="scientific">Sphaerospermopsis reniformis</name>
    <dbReference type="NCBI Taxonomy" id="531300"/>
    <lineage>
        <taxon>Bacteria</taxon>
        <taxon>Bacillati</taxon>
        <taxon>Cyanobacteriota</taxon>
        <taxon>Cyanophyceae</taxon>
        <taxon>Nostocales</taxon>
        <taxon>Aphanizomenonaceae</taxon>
        <taxon>Sphaerospermopsis</taxon>
    </lineage>
</organism>
<accession>A0A480A240</accession>
<evidence type="ECO:0000256" key="8">
    <source>
        <dbReference type="PROSITE-ProRule" id="PRU01193"/>
    </source>
</evidence>
<protein>
    <recommendedName>
        <fullName evidence="15">HlyC/CorC family transporter</fullName>
    </recommendedName>
</protein>
<dbReference type="Gene3D" id="3.10.580.10">
    <property type="entry name" value="CBS-domain"/>
    <property type="match status" value="1"/>
</dbReference>
<evidence type="ECO:0008006" key="15">
    <source>
        <dbReference type="Google" id="ProtNLM"/>
    </source>
</evidence>
<keyword evidence="5 7" id="KW-0129">CBS domain</keyword>
<feature type="transmembrane region" description="Helical" evidence="9">
    <location>
        <begin position="88"/>
        <end position="107"/>
    </location>
</feature>